<organism evidence="1 2">
    <name type="scientific">Roseovarius marisflavi</name>
    <dbReference type="NCBI Taxonomy" id="1054996"/>
    <lineage>
        <taxon>Bacteria</taxon>
        <taxon>Pseudomonadati</taxon>
        <taxon>Pseudomonadota</taxon>
        <taxon>Alphaproteobacteria</taxon>
        <taxon>Rhodobacterales</taxon>
        <taxon>Roseobacteraceae</taxon>
        <taxon>Roseovarius</taxon>
    </lineage>
</organism>
<dbReference type="PANTHER" id="PTHR48100">
    <property type="entry name" value="BROAD-SPECIFICITY PHOSPHATASE YOR283W-RELATED"/>
    <property type="match status" value="1"/>
</dbReference>
<dbReference type="AlphaFoldDB" id="A0A1M7D2X3"/>
<evidence type="ECO:0000313" key="2">
    <source>
        <dbReference type="Proteomes" id="UP000184191"/>
    </source>
</evidence>
<dbReference type="GO" id="GO:0016791">
    <property type="term" value="F:phosphatase activity"/>
    <property type="evidence" value="ECO:0007669"/>
    <property type="project" value="TreeGrafter"/>
</dbReference>
<dbReference type="GO" id="GO:0005737">
    <property type="term" value="C:cytoplasm"/>
    <property type="evidence" value="ECO:0007669"/>
    <property type="project" value="TreeGrafter"/>
</dbReference>
<dbReference type="SMART" id="SM00855">
    <property type="entry name" value="PGAM"/>
    <property type="match status" value="1"/>
</dbReference>
<protein>
    <submittedName>
        <fullName evidence="1">Broad specificity phosphatase PhoE</fullName>
    </submittedName>
</protein>
<dbReference type="SUPFAM" id="SSF53254">
    <property type="entry name" value="Phosphoglycerate mutase-like"/>
    <property type="match status" value="1"/>
</dbReference>
<dbReference type="STRING" id="1054996.SAMN05444414_13332"/>
<dbReference type="InterPro" id="IPR013078">
    <property type="entry name" value="His_Pase_superF_clade-1"/>
</dbReference>
<dbReference type="RefSeq" id="WP_073200514.1">
    <property type="nucleotide sequence ID" value="NZ_FRBN01000033.1"/>
</dbReference>
<accession>A0A1M7D2X3</accession>
<dbReference type="Gene3D" id="3.40.50.1240">
    <property type="entry name" value="Phosphoglycerate mutase-like"/>
    <property type="match status" value="1"/>
</dbReference>
<dbReference type="CDD" id="cd07067">
    <property type="entry name" value="HP_PGM_like"/>
    <property type="match status" value="1"/>
</dbReference>
<proteinExistence type="predicted"/>
<reference evidence="2" key="1">
    <citation type="submission" date="2016-11" db="EMBL/GenBank/DDBJ databases">
        <authorList>
            <person name="Varghese N."/>
            <person name="Submissions S."/>
        </authorList>
    </citation>
    <scope>NUCLEOTIDE SEQUENCE [LARGE SCALE GENOMIC DNA]</scope>
    <source>
        <strain evidence="2">DSM 29327</strain>
    </source>
</reference>
<dbReference type="OrthoDB" id="280692at2"/>
<dbReference type="EMBL" id="FRBN01000033">
    <property type="protein sequence ID" value="SHL73785.1"/>
    <property type="molecule type" value="Genomic_DNA"/>
</dbReference>
<dbReference type="PANTHER" id="PTHR48100:SF1">
    <property type="entry name" value="HISTIDINE PHOSPHATASE FAMILY PROTEIN-RELATED"/>
    <property type="match status" value="1"/>
</dbReference>
<name>A0A1M7D2X3_9RHOB</name>
<evidence type="ECO:0000313" key="1">
    <source>
        <dbReference type="EMBL" id="SHL73785.1"/>
    </source>
</evidence>
<gene>
    <name evidence="1" type="ORF">SAMN05444414_13332</name>
</gene>
<dbReference type="Proteomes" id="UP000184191">
    <property type="component" value="Unassembled WGS sequence"/>
</dbReference>
<keyword evidence="2" id="KW-1185">Reference proteome</keyword>
<sequence>MAELILVRHGQANSHATSEASYDQLSALGQRQAKWLGEHLSTTNPHFDQVLTGTLNRQVGTAVGMGYEITTRDPRLNELSYFALAHALEAEHGIPAPREAVEFARYLPQVIDHWVRGALSDVPETFEDFAGRITAVIDELCDQHGRILIVTSGGVIGMVMRHALGLETPGMAKVMLQIINSSMHRLEHVHDMLMVGAFNATPHLDTPDRAHARTFI</sequence>
<dbReference type="InterPro" id="IPR050275">
    <property type="entry name" value="PGM_Phosphatase"/>
</dbReference>
<dbReference type="Pfam" id="PF00300">
    <property type="entry name" value="His_Phos_1"/>
    <property type="match status" value="1"/>
</dbReference>
<dbReference type="InterPro" id="IPR029033">
    <property type="entry name" value="His_PPase_superfam"/>
</dbReference>